<dbReference type="Pfam" id="PF07488">
    <property type="entry name" value="Glyco_hydro_67M"/>
    <property type="match status" value="1"/>
</dbReference>
<dbReference type="KEGG" id="axl:AXY_02720"/>
<dbReference type="InterPro" id="IPR011395">
    <property type="entry name" value="Glyco_hydro_67_aGlcAse"/>
</dbReference>
<dbReference type="HOGENOM" id="CLU_007125_1_0_9"/>
<dbReference type="InterPro" id="IPR029018">
    <property type="entry name" value="Hex-like_dom2"/>
</dbReference>
<evidence type="ECO:0000259" key="5">
    <source>
        <dbReference type="Pfam" id="PF07488"/>
    </source>
</evidence>
<keyword evidence="2" id="KW-0624">Polysaccharide degradation</keyword>
<keyword evidence="2" id="KW-0119">Carbohydrate metabolism</keyword>
<dbReference type="AlphaFoldDB" id="K0IVD3"/>
<feature type="active site" description="Proton donor" evidence="3">
    <location>
        <position position="291"/>
    </location>
</feature>
<evidence type="ECO:0000313" key="7">
    <source>
        <dbReference type="Proteomes" id="UP000006294"/>
    </source>
</evidence>
<dbReference type="InterPro" id="IPR017853">
    <property type="entry name" value="GH"/>
</dbReference>
<evidence type="ECO:0000256" key="2">
    <source>
        <dbReference type="PIRNR" id="PIRNR029900"/>
    </source>
</evidence>
<protein>
    <submittedName>
        <fullName evidence="6">Alpha-glucuronidase</fullName>
        <ecNumber evidence="6">3.2.1.139</ecNumber>
    </submittedName>
</protein>
<feature type="active site" description="Proton acceptor" evidence="3">
    <location>
        <position position="398"/>
    </location>
</feature>
<comment type="similarity">
    <text evidence="2">Belongs to the glycosyl hydrolase 67 family.</text>
</comment>
<dbReference type="Pfam" id="PF07477">
    <property type="entry name" value="Glyco_hydro_67C"/>
    <property type="match status" value="1"/>
</dbReference>
<dbReference type="PANTHER" id="PTHR39207">
    <property type="entry name" value="ALPHA-GLUCURONIDASE A"/>
    <property type="match status" value="1"/>
</dbReference>
<name>K0IVD3_AMPXN</name>
<dbReference type="Gene3D" id="3.30.379.10">
    <property type="entry name" value="Chitobiase/beta-hexosaminidase domain 2-like"/>
    <property type="match status" value="1"/>
</dbReference>
<feature type="domain" description="Glycosyl hydrolase family 67 catalytic" evidence="5">
    <location>
        <begin position="131"/>
        <end position="458"/>
    </location>
</feature>
<dbReference type="Gene3D" id="3.90.1330.10">
    <property type="entry name" value="Alpha-glucuronidase, C-terminal domain"/>
    <property type="match status" value="1"/>
</dbReference>
<dbReference type="Gene3D" id="3.20.20.80">
    <property type="entry name" value="Glycosidases"/>
    <property type="match status" value="1"/>
</dbReference>
<dbReference type="PATRIC" id="fig|698758.3.peg.274"/>
<keyword evidence="7" id="KW-1185">Reference proteome</keyword>
<dbReference type="PANTHER" id="PTHR39207:SF1">
    <property type="entry name" value="ALPHA-GLUCURONIDASE A"/>
    <property type="match status" value="1"/>
</dbReference>
<evidence type="ECO:0000259" key="4">
    <source>
        <dbReference type="Pfam" id="PF07477"/>
    </source>
</evidence>
<dbReference type="InterPro" id="IPR037054">
    <property type="entry name" value="A-glucoronidase_C_sf"/>
</dbReference>
<gene>
    <name evidence="6" type="primary">aguA</name>
    <name evidence="6" type="ordered locus">AXY_02720</name>
</gene>
<dbReference type="GO" id="GO:0045493">
    <property type="term" value="P:xylan catabolic process"/>
    <property type="evidence" value="ECO:0007669"/>
    <property type="project" value="UniProtKB-KW"/>
</dbReference>
<dbReference type="GO" id="GO:0046559">
    <property type="term" value="F:alpha-glucuronidase activity"/>
    <property type="evidence" value="ECO:0007669"/>
    <property type="project" value="UniProtKB-EC"/>
</dbReference>
<reference evidence="6 7" key="1">
    <citation type="submission" date="2011-01" db="EMBL/GenBank/DDBJ databases">
        <title>Whole genome sequence of Amphibacillus xylinus NBRC 15112.</title>
        <authorList>
            <person name="Nakazawa H."/>
            <person name="Katano Y."/>
            <person name="Nakamura S."/>
            <person name="Sasagawa M."/>
            <person name="Fukada J."/>
            <person name="Arai T."/>
            <person name="Sasakura N."/>
            <person name="Mochizuki D."/>
            <person name="Hosoyama A."/>
            <person name="Harada K."/>
            <person name="Horikawa H."/>
            <person name="Kato Y."/>
            <person name="Harada T."/>
            <person name="Sasaki K."/>
            <person name="Sekiguchi M."/>
            <person name="Hodoyama M."/>
            <person name="Nishiko R."/>
            <person name="Narita H."/>
            <person name="Hanamaki A."/>
            <person name="Hata C."/>
            <person name="Konno Y."/>
            <person name="Niimura Y."/>
            <person name="Yamazaki S."/>
            <person name="Fujita N."/>
        </authorList>
    </citation>
    <scope>NUCLEOTIDE SEQUENCE [LARGE SCALE GENOMIC DNA]</scope>
    <source>
        <strain evidence="7">ATCC 51415 / DSM 6626 / JCM 7361 / LMG 17667 / NBRC 15112 / Ep01</strain>
    </source>
</reference>
<keyword evidence="2" id="KW-0858">Xylan degradation</keyword>
<dbReference type="EC" id="3.2.1.139" evidence="6"/>
<dbReference type="STRING" id="698758.AXY_02720"/>
<accession>K0IVD3</accession>
<dbReference type="InterPro" id="IPR011099">
    <property type="entry name" value="Glyco_hydro_67_C"/>
</dbReference>
<dbReference type="GO" id="GO:0033939">
    <property type="term" value="F:xylan alpha-1,2-glucuronosidase activity"/>
    <property type="evidence" value="ECO:0007669"/>
    <property type="project" value="TreeGrafter"/>
</dbReference>
<dbReference type="EMBL" id="AP012050">
    <property type="protein sequence ID" value="BAM46404.1"/>
    <property type="molecule type" value="Genomic_DNA"/>
</dbReference>
<evidence type="ECO:0000256" key="3">
    <source>
        <dbReference type="PIRSR" id="PIRSR029900-1"/>
    </source>
</evidence>
<dbReference type="SUPFAM" id="SSF51445">
    <property type="entry name" value="(Trans)glycosidases"/>
    <property type="match status" value="1"/>
</dbReference>
<evidence type="ECO:0000313" key="6">
    <source>
        <dbReference type="EMBL" id="BAM46404.1"/>
    </source>
</evidence>
<organism evidence="6 7">
    <name type="scientific">Amphibacillus xylanus (strain ATCC 51415 / DSM 6626 / JCM 7361 / LMG 17667 / NBRC 15112 / Ep01)</name>
    <dbReference type="NCBI Taxonomy" id="698758"/>
    <lineage>
        <taxon>Bacteria</taxon>
        <taxon>Bacillati</taxon>
        <taxon>Bacillota</taxon>
        <taxon>Bacilli</taxon>
        <taxon>Bacillales</taxon>
        <taxon>Bacillaceae</taxon>
        <taxon>Amphibacillus</taxon>
    </lineage>
</organism>
<dbReference type="SUPFAM" id="SSF55545">
    <property type="entry name" value="beta-N-acetylhexosaminidase-like domain"/>
    <property type="match status" value="1"/>
</dbReference>
<dbReference type="Proteomes" id="UP000006294">
    <property type="component" value="Chromosome"/>
</dbReference>
<feature type="domain" description="Glycosyl hydrolase family 67 C-terminal" evidence="4">
    <location>
        <begin position="459"/>
        <end position="681"/>
    </location>
</feature>
<evidence type="ECO:0000256" key="1">
    <source>
        <dbReference type="ARBA" id="ARBA00022801"/>
    </source>
</evidence>
<dbReference type="InterPro" id="IPR011100">
    <property type="entry name" value="Glyco_hydro_67_cat"/>
</dbReference>
<sequence length="684" mass="79097">MVKFRASERMVDMLSEEMLTSYRAWLQYEPIEDQSYASNVSAYLKNVAVNLDCDEIIDNALIEWQTALGSMLQMNSAVDVGSELDQGLILKLDASYQEDTYTIDSSENLLTLTGGSSRAILYGIFHVLRLIQQRKSLDNLSIKETPKNKIRMINHWDDMDGSVERGYAGESFFFKDYKFIKDRQRIHDYARLLSSVGINALTINNVNVHKIETELVTDTYLADVKLTSDIFNQYGITMYLSINYAAPIELGVLDTADPLDENVIAFWEKTAKRVYEVVPNLGGFLVKADSENRPGPFTYNRDHAEGANMLGKALEPYGGIVIWRCFVYNNKQDWRDRKTDRARAAYDHFKPLDGKFNDNVVLQIKNGPMDFQVREPVSPLIGELKDTNQFLEFQIAQEYLGQQRHLVYLIPQWKEVLEFDTYAKGKGTKVKDIVSGEVFDNKIAGIVAVSNVGIDYNWTGHTMAQLNLYGYGRLIWNPDLTAEEIAMEWIKQTFGHDPQLIETIMKMVMPSWEAYENYTSPLGIGWMVNVSHHYGPNIDGYEYDMWGTYHYADRNGIGVDRTIATGTGYTGQYYKENQELYESIETCPDELLLFFHHVPYTHVLQSGKTVIQHIYDTHFKGVEQVEEMIEHWTSLEDKIDQRRYQDVKERLEHQLWSAKEWRDTINTYFYRKSGIADEHNRKIY</sequence>
<keyword evidence="1 2" id="KW-0378">Hydrolase</keyword>
<dbReference type="GO" id="GO:0005576">
    <property type="term" value="C:extracellular region"/>
    <property type="evidence" value="ECO:0007669"/>
    <property type="project" value="InterPro"/>
</dbReference>
<proteinExistence type="inferred from homology"/>
<keyword evidence="2 6" id="KW-0326">Glycosidase</keyword>
<dbReference type="PIRSF" id="PIRSF029900">
    <property type="entry name" value="Alpha-glucuronds"/>
    <property type="match status" value="1"/>
</dbReference>
<dbReference type="eggNOG" id="COG3661">
    <property type="taxonomic scope" value="Bacteria"/>
</dbReference>
<feature type="active site" description="Proton acceptor" evidence="3">
    <location>
        <position position="370"/>
    </location>
</feature>